<dbReference type="AlphaFoldDB" id="A0A1H8DHN6"/>
<evidence type="ECO:0000256" key="6">
    <source>
        <dbReference type="ARBA" id="ARBA00022989"/>
    </source>
</evidence>
<dbReference type="RefSeq" id="WP_092755899.1">
    <property type="nucleotide sequence ID" value="NZ_FOCG01000003.1"/>
</dbReference>
<feature type="transmembrane region" description="Helical" evidence="8">
    <location>
        <begin position="256"/>
        <end position="277"/>
    </location>
</feature>
<name>A0A1H8DHN6_9FIRM</name>
<accession>A0A1H8DHN6</accession>
<evidence type="ECO:0000256" key="8">
    <source>
        <dbReference type="SAM" id="Phobius"/>
    </source>
</evidence>
<feature type="transmembrane region" description="Helical" evidence="8">
    <location>
        <begin position="37"/>
        <end position="55"/>
    </location>
</feature>
<keyword evidence="4" id="KW-1003">Cell membrane</keyword>
<sequence length="316" mass="33990">MEIVLIVIKQVAVMFLLMGIGFYTAKTKMLTQESARNFSGLLLTIVMPALLIRAYQQDFNPNKLKGLMLAFALAIVFHIIAIAVSHFLVKKREGNAYRVEILAAVYSNCGFMGVPLLQATLGDDGVFYGAAFIGVFNVLTWTHGVMTLTAQKRIKAKNLLGNPAMIGLTIGLVLFFTGLRLPGVLGDTVSFVADLNTPLAMIITGVFLSQVNFKVAVTDSKVYFSTMIRLVLLPLIMLVLLKCLPIASMFPGADTAAFSHIIACACPTAASSVLLISKLGYDSTHGAEILAVSTLLSMLTLPLFVLLFSIVPPLVG</sequence>
<dbReference type="InterPro" id="IPR038770">
    <property type="entry name" value="Na+/solute_symporter_sf"/>
</dbReference>
<feature type="transmembrane region" description="Helical" evidence="8">
    <location>
        <begin position="230"/>
        <end position="250"/>
    </location>
</feature>
<dbReference type="InterPro" id="IPR004776">
    <property type="entry name" value="Mem_transp_PIN-like"/>
</dbReference>
<keyword evidence="6 8" id="KW-1133">Transmembrane helix</keyword>
<evidence type="ECO:0008006" key="11">
    <source>
        <dbReference type="Google" id="ProtNLM"/>
    </source>
</evidence>
<gene>
    <name evidence="9" type="ORF">SAMN05216180_2616</name>
</gene>
<proteinExistence type="inferred from homology"/>
<feature type="transmembrane region" description="Helical" evidence="8">
    <location>
        <begin position="289"/>
        <end position="311"/>
    </location>
</feature>
<dbReference type="Proteomes" id="UP000199158">
    <property type="component" value="Unassembled WGS sequence"/>
</dbReference>
<comment type="similarity">
    <text evidence="2">Belongs to the auxin efflux carrier (TC 2.A.69) family.</text>
</comment>
<feature type="transmembrane region" description="Helical" evidence="8">
    <location>
        <begin position="6"/>
        <end position="25"/>
    </location>
</feature>
<protein>
    <recommendedName>
        <fullName evidence="11">Permease</fullName>
    </recommendedName>
</protein>
<comment type="subcellular location">
    <subcellularLocation>
        <location evidence="1">Cell membrane</location>
        <topology evidence="1">Multi-pass membrane protein</topology>
    </subcellularLocation>
</comment>
<dbReference type="STRING" id="474960.SAMN05216180_2616"/>
<dbReference type="OrthoDB" id="9798064at2"/>
<keyword evidence="7 8" id="KW-0472">Membrane</keyword>
<dbReference type="PANTHER" id="PTHR36838">
    <property type="entry name" value="AUXIN EFFLUX CARRIER FAMILY PROTEIN"/>
    <property type="match status" value="1"/>
</dbReference>
<keyword evidence="3" id="KW-0813">Transport</keyword>
<organism evidence="9 10">
    <name type="scientific">Hydrogenoanaerobacterium saccharovorans</name>
    <dbReference type="NCBI Taxonomy" id="474960"/>
    <lineage>
        <taxon>Bacteria</taxon>
        <taxon>Bacillati</taxon>
        <taxon>Bacillota</taxon>
        <taxon>Clostridia</taxon>
        <taxon>Eubacteriales</taxon>
        <taxon>Oscillospiraceae</taxon>
        <taxon>Hydrogenoanaerobacterium</taxon>
    </lineage>
</organism>
<feature type="transmembrane region" description="Helical" evidence="8">
    <location>
        <begin position="67"/>
        <end position="89"/>
    </location>
</feature>
<keyword evidence="5 8" id="KW-0812">Transmembrane</keyword>
<dbReference type="Gene3D" id="1.20.1530.20">
    <property type="match status" value="1"/>
</dbReference>
<feature type="transmembrane region" description="Helical" evidence="8">
    <location>
        <begin position="127"/>
        <end position="148"/>
    </location>
</feature>
<dbReference type="GO" id="GO:0055085">
    <property type="term" value="P:transmembrane transport"/>
    <property type="evidence" value="ECO:0007669"/>
    <property type="project" value="InterPro"/>
</dbReference>
<evidence type="ECO:0000313" key="9">
    <source>
        <dbReference type="EMBL" id="SEN06821.1"/>
    </source>
</evidence>
<evidence type="ECO:0000256" key="1">
    <source>
        <dbReference type="ARBA" id="ARBA00004651"/>
    </source>
</evidence>
<feature type="transmembrane region" description="Helical" evidence="8">
    <location>
        <begin position="199"/>
        <end position="218"/>
    </location>
</feature>
<evidence type="ECO:0000313" key="10">
    <source>
        <dbReference type="Proteomes" id="UP000199158"/>
    </source>
</evidence>
<dbReference type="EMBL" id="FOCG01000003">
    <property type="protein sequence ID" value="SEN06821.1"/>
    <property type="molecule type" value="Genomic_DNA"/>
</dbReference>
<evidence type="ECO:0000256" key="2">
    <source>
        <dbReference type="ARBA" id="ARBA00010145"/>
    </source>
</evidence>
<dbReference type="Pfam" id="PF03547">
    <property type="entry name" value="Mem_trans"/>
    <property type="match status" value="1"/>
</dbReference>
<keyword evidence="10" id="KW-1185">Reference proteome</keyword>
<evidence type="ECO:0000256" key="7">
    <source>
        <dbReference type="ARBA" id="ARBA00023136"/>
    </source>
</evidence>
<evidence type="ECO:0000256" key="4">
    <source>
        <dbReference type="ARBA" id="ARBA00022475"/>
    </source>
</evidence>
<evidence type="ECO:0000256" key="3">
    <source>
        <dbReference type="ARBA" id="ARBA00022448"/>
    </source>
</evidence>
<feature type="transmembrane region" description="Helical" evidence="8">
    <location>
        <begin position="101"/>
        <end position="121"/>
    </location>
</feature>
<reference evidence="9 10" key="1">
    <citation type="submission" date="2016-10" db="EMBL/GenBank/DDBJ databases">
        <authorList>
            <person name="de Groot N.N."/>
        </authorList>
    </citation>
    <scope>NUCLEOTIDE SEQUENCE [LARGE SCALE GENOMIC DNA]</scope>
    <source>
        <strain evidence="9 10">CGMCC 1.5070</strain>
    </source>
</reference>
<dbReference type="GO" id="GO:0005886">
    <property type="term" value="C:plasma membrane"/>
    <property type="evidence" value="ECO:0007669"/>
    <property type="project" value="UniProtKB-SubCell"/>
</dbReference>
<evidence type="ECO:0000256" key="5">
    <source>
        <dbReference type="ARBA" id="ARBA00022692"/>
    </source>
</evidence>
<feature type="transmembrane region" description="Helical" evidence="8">
    <location>
        <begin position="160"/>
        <end position="179"/>
    </location>
</feature>
<dbReference type="PANTHER" id="PTHR36838:SF1">
    <property type="entry name" value="SLR1864 PROTEIN"/>
    <property type="match status" value="1"/>
</dbReference>